<organism evidence="1 2">
    <name type="scientific">Variovorax soli</name>
    <dbReference type="NCBI Taxonomy" id="376815"/>
    <lineage>
        <taxon>Bacteria</taxon>
        <taxon>Pseudomonadati</taxon>
        <taxon>Pseudomonadota</taxon>
        <taxon>Betaproteobacteria</taxon>
        <taxon>Burkholderiales</taxon>
        <taxon>Comamonadaceae</taxon>
        <taxon>Variovorax</taxon>
    </lineage>
</organism>
<dbReference type="Proteomes" id="UP001184230">
    <property type="component" value="Unassembled WGS sequence"/>
</dbReference>
<name>A0ABU1NBP8_9BURK</name>
<dbReference type="EMBL" id="JAVDRF010000003">
    <property type="protein sequence ID" value="MDR6535768.1"/>
    <property type="molecule type" value="Genomic_DNA"/>
</dbReference>
<reference evidence="1 2" key="1">
    <citation type="submission" date="2023-07" db="EMBL/GenBank/DDBJ databases">
        <title>Sorghum-associated microbial communities from plants grown in Nebraska, USA.</title>
        <authorList>
            <person name="Schachtman D."/>
        </authorList>
    </citation>
    <scope>NUCLEOTIDE SEQUENCE [LARGE SCALE GENOMIC DNA]</scope>
    <source>
        <strain evidence="1 2">DS1781</strain>
    </source>
</reference>
<dbReference type="InterPro" id="IPR014845">
    <property type="entry name" value="GYD/TTHA1554"/>
</dbReference>
<sequence>MSFYLVQASYDTSATASLIKNPQDRAAAVAPVFESTGGKLHGLWLSFGDYDVVAIAELPDNASAAAISMAIGASGALRTFKTTPLLTPSEAMEAMKKAAKVKYQPPK</sequence>
<comment type="caution">
    <text evidence="1">The sequence shown here is derived from an EMBL/GenBank/DDBJ whole genome shotgun (WGS) entry which is preliminary data.</text>
</comment>
<dbReference type="Pfam" id="PF08734">
    <property type="entry name" value="GYD"/>
    <property type="match status" value="1"/>
</dbReference>
<dbReference type="RefSeq" id="WP_309900176.1">
    <property type="nucleotide sequence ID" value="NZ_JAVDRF010000003.1"/>
</dbReference>
<evidence type="ECO:0000313" key="1">
    <source>
        <dbReference type="EMBL" id="MDR6535768.1"/>
    </source>
</evidence>
<keyword evidence="2" id="KW-1185">Reference proteome</keyword>
<gene>
    <name evidence="1" type="ORF">J2739_001538</name>
</gene>
<protein>
    <submittedName>
        <fullName evidence="1">Uncharacterized protein with GYD domain</fullName>
    </submittedName>
</protein>
<evidence type="ECO:0000313" key="2">
    <source>
        <dbReference type="Proteomes" id="UP001184230"/>
    </source>
</evidence>
<accession>A0ABU1NBP8</accession>
<proteinExistence type="predicted"/>